<name>A0A1M5Z441_9GAMM</name>
<feature type="signal peptide" evidence="3">
    <location>
        <begin position="1"/>
        <end position="24"/>
    </location>
</feature>
<feature type="region of interest" description="Disordered" evidence="1">
    <location>
        <begin position="394"/>
        <end position="425"/>
    </location>
</feature>
<keyword evidence="3" id="KW-0732">Signal</keyword>
<dbReference type="InterPro" id="IPR020010">
    <property type="entry name" value="CHP03503"/>
</dbReference>
<dbReference type="EMBL" id="FQXG01000009">
    <property type="protein sequence ID" value="SHI18979.1"/>
    <property type="molecule type" value="Genomic_DNA"/>
</dbReference>
<dbReference type="OrthoDB" id="798937at2"/>
<dbReference type="Proteomes" id="UP000184268">
    <property type="component" value="Unassembled WGS sequence"/>
</dbReference>
<sequence>MRCGSVSRNGLLFFLLTLVWPAAANDPQVLALLDNRFRIDHAVEQVTLLVRRENGSAPVVVVQPNGSKWYINRHPESVRWSATDSSDMILVDNPTPGPWQLIGAVDQGSEIRLMSDVKLHHEPFPSKLFRGQRLKLTAEIAGDSERIEMRDFYAQLAWKVQLRSANRAGDENFASGPYDIGTYYDDGSGLDERPHDGIFTANLDFDYPTGLYELQMTVENPVFSRQSRQPILVVPQPLRLRVDGSLESGYQLHVSIEPEILPQQVHLALTVHTPEQQRIDLPLQPTQLEQSWALPMLSELGGYSISGQVAGTTGGREEFFLELPQLHLFVAPAAPEPLSHEAMTDLAFEQAEVDEQQARERVLWVVGGINLALLVLGGVGLGLWLRRQRQHQARQAQPEPEAELTPEEVDLSALVSDLAPETKQS</sequence>
<keyword evidence="2" id="KW-0812">Transmembrane</keyword>
<keyword evidence="2" id="KW-0472">Membrane</keyword>
<feature type="transmembrane region" description="Helical" evidence="2">
    <location>
        <begin position="362"/>
        <end position="385"/>
    </location>
</feature>
<accession>A0A1M5Z441</accession>
<evidence type="ECO:0000313" key="5">
    <source>
        <dbReference type="Proteomes" id="UP000184268"/>
    </source>
</evidence>
<feature type="compositionally biased region" description="Acidic residues" evidence="1">
    <location>
        <begin position="400"/>
        <end position="410"/>
    </location>
</feature>
<protein>
    <submittedName>
        <fullName evidence="4">TIGR03503 family protein</fullName>
    </submittedName>
</protein>
<evidence type="ECO:0000313" key="4">
    <source>
        <dbReference type="EMBL" id="SHI18979.1"/>
    </source>
</evidence>
<organism evidence="4 5">
    <name type="scientific">Ferrimonas marina</name>
    <dbReference type="NCBI Taxonomy" id="299255"/>
    <lineage>
        <taxon>Bacteria</taxon>
        <taxon>Pseudomonadati</taxon>
        <taxon>Pseudomonadota</taxon>
        <taxon>Gammaproteobacteria</taxon>
        <taxon>Alteromonadales</taxon>
        <taxon>Ferrimonadaceae</taxon>
        <taxon>Ferrimonas</taxon>
    </lineage>
</organism>
<dbReference type="NCBIfam" id="TIGR03503">
    <property type="entry name" value="TIGR03503 family protein"/>
    <property type="match status" value="1"/>
</dbReference>
<gene>
    <name evidence="4" type="ORF">SAMN02745129_4606</name>
</gene>
<dbReference type="AlphaFoldDB" id="A0A1M5Z441"/>
<evidence type="ECO:0000256" key="1">
    <source>
        <dbReference type="SAM" id="MobiDB-lite"/>
    </source>
</evidence>
<dbReference type="STRING" id="299255.SAMN02745129_4606"/>
<dbReference type="RefSeq" id="WP_067666181.1">
    <property type="nucleotide sequence ID" value="NZ_FQXG01000009.1"/>
</dbReference>
<feature type="chain" id="PRO_5009915403" evidence="3">
    <location>
        <begin position="25"/>
        <end position="425"/>
    </location>
</feature>
<proteinExistence type="predicted"/>
<reference evidence="4 5" key="1">
    <citation type="submission" date="2016-11" db="EMBL/GenBank/DDBJ databases">
        <authorList>
            <person name="Jaros S."/>
            <person name="Januszkiewicz K."/>
            <person name="Wedrychowicz H."/>
        </authorList>
    </citation>
    <scope>NUCLEOTIDE SEQUENCE [LARGE SCALE GENOMIC DNA]</scope>
    <source>
        <strain evidence="4 5">DSM 16917</strain>
    </source>
</reference>
<keyword evidence="5" id="KW-1185">Reference proteome</keyword>
<evidence type="ECO:0000256" key="2">
    <source>
        <dbReference type="SAM" id="Phobius"/>
    </source>
</evidence>
<keyword evidence="2" id="KW-1133">Transmembrane helix</keyword>
<evidence type="ECO:0000256" key="3">
    <source>
        <dbReference type="SAM" id="SignalP"/>
    </source>
</evidence>